<name>A0A068RJT2_9FUNG</name>
<gene>
    <name evidence="3" type="ORF">LCOR_01624.1</name>
</gene>
<dbReference type="GO" id="GO:0016020">
    <property type="term" value="C:membrane"/>
    <property type="evidence" value="ECO:0007669"/>
    <property type="project" value="InterPro"/>
</dbReference>
<dbReference type="SUPFAM" id="SSF53448">
    <property type="entry name" value="Nucleotide-diphospho-sugar transferases"/>
    <property type="match status" value="1"/>
</dbReference>
<sequence>MRESYDSIPTLWSTTRDFMEEHPEHLLQANETIMPWITDDMRSEYNMCHIWSNFEIVETSFLRSKAYQDYFSYLDRKGGFFYERWGDAPVRTLAAAMFLPRNKLQFFDRIGYSHSVANHCPVNPAFNQKCSCDKFDTYGKASENFPQLELITETTTLHYVDLHPDSCTSDLLSYIDQATRDEMISFANSVAQEKAQQ</sequence>
<dbReference type="EMBL" id="CBTN010000004">
    <property type="protein sequence ID" value="CDH49897.1"/>
    <property type="molecule type" value="Genomic_DNA"/>
</dbReference>
<dbReference type="GO" id="GO:0006493">
    <property type="term" value="P:protein O-linked glycosylation"/>
    <property type="evidence" value="ECO:0007669"/>
    <property type="project" value="TreeGrafter"/>
</dbReference>
<reference evidence="3" key="1">
    <citation type="submission" date="2013-08" db="EMBL/GenBank/DDBJ databases">
        <title>Gene expansion shapes genome architecture in the human pathogen Lichtheimia corymbifera: an evolutionary genomics analysis in the ancient terrestrial Mucorales (Mucoromycotina).</title>
        <authorList>
            <person name="Schwartze V.U."/>
            <person name="Winter S."/>
            <person name="Shelest E."/>
            <person name="Marcet-Houben M."/>
            <person name="Horn F."/>
            <person name="Wehner S."/>
            <person name="Hoffmann K."/>
            <person name="Riege K."/>
            <person name="Sammeth M."/>
            <person name="Nowrousian M."/>
            <person name="Valiante V."/>
            <person name="Linde J."/>
            <person name="Jacobsen I.D."/>
            <person name="Marz M."/>
            <person name="Brakhage A.A."/>
            <person name="Gabaldon T."/>
            <person name="Bocker S."/>
            <person name="Voigt K."/>
        </authorList>
    </citation>
    <scope>NUCLEOTIDE SEQUENCE [LARGE SCALE GENOMIC DNA]</scope>
    <source>
        <strain evidence="3">FSU 9682</strain>
    </source>
</reference>
<dbReference type="GO" id="GO:0005794">
    <property type="term" value="C:Golgi apparatus"/>
    <property type="evidence" value="ECO:0007669"/>
    <property type="project" value="TreeGrafter"/>
</dbReference>
<evidence type="ECO:0000256" key="1">
    <source>
        <dbReference type="ARBA" id="ARBA00007677"/>
    </source>
</evidence>
<evidence type="ECO:0000256" key="2">
    <source>
        <dbReference type="ARBA" id="ARBA00022679"/>
    </source>
</evidence>
<evidence type="ECO:0000313" key="4">
    <source>
        <dbReference type="Proteomes" id="UP000027586"/>
    </source>
</evidence>
<dbReference type="GO" id="GO:0000032">
    <property type="term" value="P:cell wall mannoprotein biosynthetic process"/>
    <property type="evidence" value="ECO:0007669"/>
    <property type="project" value="TreeGrafter"/>
</dbReference>
<dbReference type="Pfam" id="PF01793">
    <property type="entry name" value="Glyco_transf_15"/>
    <property type="match status" value="1"/>
</dbReference>
<dbReference type="Proteomes" id="UP000027586">
    <property type="component" value="Unassembled WGS sequence"/>
</dbReference>
<keyword evidence="4" id="KW-1185">Reference proteome</keyword>
<comment type="caution">
    <text evidence="3">The sequence shown here is derived from an EMBL/GenBank/DDBJ whole genome shotgun (WGS) entry which is preliminary data.</text>
</comment>
<proteinExistence type="inferred from homology"/>
<dbReference type="GO" id="GO:0000026">
    <property type="term" value="F:alpha-1,2-mannosyltransferase activity"/>
    <property type="evidence" value="ECO:0007669"/>
    <property type="project" value="TreeGrafter"/>
</dbReference>
<dbReference type="InterPro" id="IPR029044">
    <property type="entry name" value="Nucleotide-diphossugar_trans"/>
</dbReference>
<dbReference type="PANTHER" id="PTHR31121:SF6">
    <property type="entry name" value="ALPHA-1,2 MANNOSYLTRANSFERASE KTR1"/>
    <property type="match status" value="1"/>
</dbReference>
<dbReference type="STRING" id="1263082.A0A068RJT2"/>
<dbReference type="Gene3D" id="3.90.550.10">
    <property type="entry name" value="Spore Coat Polysaccharide Biosynthesis Protein SpsA, Chain A"/>
    <property type="match status" value="1"/>
</dbReference>
<comment type="similarity">
    <text evidence="1">Belongs to the glycosyltransferase 15 family.</text>
</comment>
<evidence type="ECO:0000313" key="3">
    <source>
        <dbReference type="EMBL" id="CDH49897.1"/>
    </source>
</evidence>
<dbReference type="OrthoDB" id="2280357at2759"/>
<dbReference type="VEuPathDB" id="FungiDB:LCOR_01624.1"/>
<accession>A0A068RJT2</accession>
<organism evidence="3 4">
    <name type="scientific">Lichtheimia corymbifera JMRC:FSU:9682</name>
    <dbReference type="NCBI Taxonomy" id="1263082"/>
    <lineage>
        <taxon>Eukaryota</taxon>
        <taxon>Fungi</taxon>
        <taxon>Fungi incertae sedis</taxon>
        <taxon>Mucoromycota</taxon>
        <taxon>Mucoromycotina</taxon>
        <taxon>Mucoromycetes</taxon>
        <taxon>Mucorales</taxon>
        <taxon>Lichtheimiaceae</taxon>
        <taxon>Lichtheimia</taxon>
    </lineage>
</organism>
<dbReference type="InterPro" id="IPR002685">
    <property type="entry name" value="Glyco_trans_15"/>
</dbReference>
<dbReference type="AlphaFoldDB" id="A0A068RJT2"/>
<protein>
    <submittedName>
        <fullName evidence="3">Mnt2 alpha--mannosyl transferase</fullName>
    </submittedName>
</protein>
<dbReference type="PANTHER" id="PTHR31121">
    <property type="entry name" value="ALPHA-1,2 MANNOSYLTRANSFERASE KTR1"/>
    <property type="match status" value="1"/>
</dbReference>
<keyword evidence="2 3" id="KW-0808">Transferase</keyword>
<dbReference type="GO" id="GO:0006487">
    <property type="term" value="P:protein N-linked glycosylation"/>
    <property type="evidence" value="ECO:0007669"/>
    <property type="project" value="TreeGrafter"/>
</dbReference>